<feature type="region of interest" description="Disordered" evidence="1">
    <location>
        <begin position="1"/>
        <end position="27"/>
    </location>
</feature>
<dbReference type="InParanoid" id="A0A0H2RAJ5"/>
<feature type="compositionally biased region" description="Pro residues" evidence="1">
    <location>
        <begin position="90"/>
        <end position="104"/>
    </location>
</feature>
<dbReference type="AlphaFoldDB" id="A0A0H2RAJ5"/>
<dbReference type="EMBL" id="KQ086093">
    <property type="protein sequence ID" value="KLO08397.1"/>
    <property type="molecule type" value="Genomic_DNA"/>
</dbReference>
<gene>
    <name evidence="2" type="ORF">SCHPADRAFT_944489</name>
</gene>
<reference evidence="2 3" key="1">
    <citation type="submission" date="2015-04" db="EMBL/GenBank/DDBJ databases">
        <title>Complete genome sequence of Schizopora paradoxa KUC8140, a cosmopolitan wood degrader in East Asia.</title>
        <authorList>
            <consortium name="DOE Joint Genome Institute"/>
            <person name="Min B."/>
            <person name="Park H."/>
            <person name="Jang Y."/>
            <person name="Kim J.-J."/>
            <person name="Kim K.H."/>
            <person name="Pangilinan J."/>
            <person name="Lipzen A."/>
            <person name="Riley R."/>
            <person name="Grigoriev I.V."/>
            <person name="Spatafora J.W."/>
            <person name="Choi I.-G."/>
        </authorList>
    </citation>
    <scope>NUCLEOTIDE SEQUENCE [LARGE SCALE GENOMIC DNA]</scope>
    <source>
        <strain evidence="2 3">KUC8140</strain>
    </source>
</reference>
<feature type="region of interest" description="Disordered" evidence="1">
    <location>
        <begin position="69"/>
        <end position="274"/>
    </location>
</feature>
<name>A0A0H2RAJ5_9AGAM</name>
<evidence type="ECO:0000313" key="2">
    <source>
        <dbReference type="EMBL" id="KLO08397.1"/>
    </source>
</evidence>
<feature type="compositionally biased region" description="Polar residues" evidence="1">
    <location>
        <begin position="470"/>
        <end position="479"/>
    </location>
</feature>
<dbReference type="Proteomes" id="UP000053477">
    <property type="component" value="Unassembled WGS sequence"/>
</dbReference>
<organism evidence="2 3">
    <name type="scientific">Schizopora paradoxa</name>
    <dbReference type="NCBI Taxonomy" id="27342"/>
    <lineage>
        <taxon>Eukaryota</taxon>
        <taxon>Fungi</taxon>
        <taxon>Dikarya</taxon>
        <taxon>Basidiomycota</taxon>
        <taxon>Agaricomycotina</taxon>
        <taxon>Agaricomycetes</taxon>
        <taxon>Hymenochaetales</taxon>
        <taxon>Schizoporaceae</taxon>
        <taxon>Schizopora</taxon>
    </lineage>
</organism>
<feature type="compositionally biased region" description="Polar residues" evidence="1">
    <location>
        <begin position="256"/>
        <end position="269"/>
    </location>
</feature>
<protein>
    <submittedName>
        <fullName evidence="2">Uncharacterized protein</fullName>
    </submittedName>
</protein>
<sequence length="645" mass="70103">MKSTANRFDVLAQLEPEPPRASESPPAEGVPVLAELAFLEIQEGVTTLDDVMMQLQSMIARNVDMRTPLKFKTSGMPGQRSPGQSVIPNVPGPPRTKPPSPPRVSIPQAGPDWPKLDLSSIVTNTSEARSRSPSPSPSRQPDAKGVPNPNVSQGPRQPKPPSSPSRKAQFMYSLGTDHRGRARSTSKGRNPPTPSIQVDDVHVVNEAGADSIRVLSPSQRGRGFDIPDASRNSPTSGRSLSPTSPIAQAQPFANAPRSTSPGHSQTRRSPSPDYIPQTLYSSVISGAIPRYLHANDPLLATRVDQIEIHLRQITSVLVESIDTEDDETEPEADTPMEIKAVQRDVSELKKAMEGANAVVRRALRGSGKIHSRSMYETFADVITKHTGIEYGIYSGHFVNKFKTFVLMFKTEFMGKPERLKRIAAAEALSTTKATAAAAASTLRRSASASGRGGGARRTSAPDVQGAPKQEQASRSTSPQTKEEIGAEGLSPYPPLTKEELDQCNESLKEYFGSRVEKIKARMKSKGILTADWEKLITRNFLVWLVDYYNPLRTGGGKYAHRSALPEVLSTAMAYSELADTPAQVVQFAKTSNWPSWNKDQGARALLSLEPRPWTSLAFTGAAANEFKSASRELKPLSRIKGSEIC</sequence>
<keyword evidence="3" id="KW-1185">Reference proteome</keyword>
<accession>A0A0H2RAJ5</accession>
<evidence type="ECO:0000313" key="3">
    <source>
        <dbReference type="Proteomes" id="UP000053477"/>
    </source>
</evidence>
<evidence type="ECO:0000256" key="1">
    <source>
        <dbReference type="SAM" id="MobiDB-lite"/>
    </source>
</evidence>
<feature type="compositionally biased region" description="Low complexity" evidence="1">
    <location>
        <begin position="439"/>
        <end position="449"/>
    </location>
</feature>
<feature type="compositionally biased region" description="Polar residues" evidence="1">
    <location>
        <begin position="230"/>
        <end position="247"/>
    </location>
</feature>
<proteinExistence type="predicted"/>
<feature type="region of interest" description="Disordered" evidence="1">
    <location>
        <begin position="439"/>
        <end position="497"/>
    </location>
</feature>